<dbReference type="eggNOG" id="COG0705">
    <property type="taxonomic scope" value="Bacteria"/>
</dbReference>
<dbReference type="STRING" id="1279009.ADICEAN_03931"/>
<dbReference type="AlphaFoldDB" id="M7N0W3"/>
<feature type="domain" description="Peptidase S54 rhomboid" evidence="6">
    <location>
        <begin position="51"/>
        <end position="181"/>
    </location>
</feature>
<keyword evidence="8" id="KW-1185">Reference proteome</keyword>
<evidence type="ECO:0000256" key="1">
    <source>
        <dbReference type="ARBA" id="ARBA00004141"/>
    </source>
</evidence>
<dbReference type="Proteomes" id="UP000011910">
    <property type="component" value="Unassembled WGS sequence"/>
</dbReference>
<evidence type="ECO:0000256" key="5">
    <source>
        <dbReference type="SAM" id="Phobius"/>
    </source>
</evidence>
<evidence type="ECO:0000256" key="2">
    <source>
        <dbReference type="ARBA" id="ARBA00022692"/>
    </source>
</evidence>
<feature type="transmembrane region" description="Helical" evidence="5">
    <location>
        <begin position="90"/>
        <end position="106"/>
    </location>
</feature>
<evidence type="ECO:0000313" key="7">
    <source>
        <dbReference type="EMBL" id="EMR00952.1"/>
    </source>
</evidence>
<dbReference type="InterPro" id="IPR022764">
    <property type="entry name" value="Peptidase_S54_rhomboid_dom"/>
</dbReference>
<dbReference type="InterPro" id="IPR035952">
    <property type="entry name" value="Rhomboid-like_sf"/>
</dbReference>
<dbReference type="PANTHER" id="PTHR43731:SF9">
    <property type="entry name" value="SLR1461 PROTEIN"/>
    <property type="match status" value="1"/>
</dbReference>
<dbReference type="EMBL" id="AODQ01000163">
    <property type="protein sequence ID" value="EMR00952.1"/>
    <property type="molecule type" value="Genomic_DNA"/>
</dbReference>
<keyword evidence="3 5" id="KW-1133">Transmembrane helix</keyword>
<dbReference type="InterPro" id="IPR050925">
    <property type="entry name" value="Rhomboid_protease_S54"/>
</dbReference>
<reference evidence="7 8" key="1">
    <citation type="journal article" date="2013" name="Genome Announc.">
        <title>Draft Genome Sequence of Cesiribacter andamanensis Strain AMV16T, Isolated from a Soil Sample from a Mud Volcano in the Andaman Islands, India.</title>
        <authorList>
            <person name="Shivaji S."/>
            <person name="Ara S."/>
            <person name="Begum Z."/>
            <person name="Srinivas T.N."/>
            <person name="Singh A."/>
            <person name="Kumar Pinnaka A."/>
        </authorList>
    </citation>
    <scope>NUCLEOTIDE SEQUENCE [LARGE SCALE GENOMIC DNA]</scope>
    <source>
        <strain evidence="7 8">AMV16</strain>
    </source>
</reference>
<organism evidence="7 8">
    <name type="scientific">Cesiribacter andamanensis AMV16</name>
    <dbReference type="NCBI Taxonomy" id="1279009"/>
    <lineage>
        <taxon>Bacteria</taxon>
        <taxon>Pseudomonadati</taxon>
        <taxon>Bacteroidota</taxon>
        <taxon>Cytophagia</taxon>
        <taxon>Cytophagales</taxon>
        <taxon>Cesiribacteraceae</taxon>
        <taxon>Cesiribacter</taxon>
    </lineage>
</organism>
<keyword evidence="4 5" id="KW-0472">Membrane</keyword>
<comment type="subcellular location">
    <subcellularLocation>
        <location evidence="1">Membrane</location>
        <topology evidence="1">Multi-pass membrane protein</topology>
    </subcellularLocation>
</comment>
<evidence type="ECO:0000313" key="8">
    <source>
        <dbReference type="Proteomes" id="UP000011910"/>
    </source>
</evidence>
<feature type="transmembrane region" description="Helical" evidence="5">
    <location>
        <begin position="138"/>
        <end position="156"/>
    </location>
</feature>
<sequence>MTPEAHKLRNSIFFVFTFTVMLWLIKALEWAVAMDFGFLGILPRTLSGTMGIVTAPLVHGDILHLLSNTFPLLLLGISVFYFYDRIALEVFVWIYFMSGFWVWMAARDAYHIGASGLVYGLVSFLFFSGLFRRDIRSLSISLIVIFLYGGMVQGLFPTNDRISWESHMLGALAGAFCAFFYRDTKLMLSEVEEAENEGVLQPAMIGAFSSEHASRYSEMQERIDTYDALPAVWETPPAIGTALQPINLSYNYQPQARQRKVVSSGAVFGYRLNARHLTDPRYTFAGDPKKAHLKKDIPDPIRTAAA</sequence>
<dbReference type="PANTHER" id="PTHR43731">
    <property type="entry name" value="RHOMBOID PROTEASE"/>
    <property type="match status" value="1"/>
</dbReference>
<keyword evidence="2 5" id="KW-0812">Transmembrane</keyword>
<comment type="caution">
    <text evidence="7">The sequence shown here is derived from an EMBL/GenBank/DDBJ whole genome shotgun (WGS) entry which is preliminary data.</text>
</comment>
<proteinExistence type="predicted"/>
<name>M7N0W3_9BACT</name>
<evidence type="ECO:0000259" key="6">
    <source>
        <dbReference type="Pfam" id="PF01694"/>
    </source>
</evidence>
<protein>
    <submittedName>
        <fullName evidence="7">Rhombosortase</fullName>
    </submittedName>
</protein>
<dbReference type="Gene3D" id="1.20.1540.10">
    <property type="entry name" value="Rhomboid-like"/>
    <property type="match status" value="1"/>
</dbReference>
<feature type="transmembrane region" description="Helical" evidence="5">
    <location>
        <begin position="62"/>
        <end position="83"/>
    </location>
</feature>
<evidence type="ECO:0000256" key="4">
    <source>
        <dbReference type="ARBA" id="ARBA00023136"/>
    </source>
</evidence>
<feature type="transmembrane region" description="Helical" evidence="5">
    <location>
        <begin position="162"/>
        <end position="181"/>
    </location>
</feature>
<dbReference type="GO" id="GO:0004252">
    <property type="term" value="F:serine-type endopeptidase activity"/>
    <property type="evidence" value="ECO:0007669"/>
    <property type="project" value="InterPro"/>
</dbReference>
<dbReference type="GO" id="GO:0016020">
    <property type="term" value="C:membrane"/>
    <property type="evidence" value="ECO:0007669"/>
    <property type="project" value="UniProtKB-SubCell"/>
</dbReference>
<accession>M7N0W3</accession>
<dbReference type="SUPFAM" id="SSF144091">
    <property type="entry name" value="Rhomboid-like"/>
    <property type="match status" value="1"/>
</dbReference>
<dbReference type="RefSeq" id="WP_009197308.1">
    <property type="nucleotide sequence ID" value="NZ_AODQ01000163.1"/>
</dbReference>
<dbReference type="Pfam" id="PF01694">
    <property type="entry name" value="Rhomboid"/>
    <property type="match status" value="1"/>
</dbReference>
<feature type="transmembrane region" description="Helical" evidence="5">
    <location>
        <begin position="12"/>
        <end position="42"/>
    </location>
</feature>
<feature type="transmembrane region" description="Helical" evidence="5">
    <location>
        <begin position="112"/>
        <end position="131"/>
    </location>
</feature>
<evidence type="ECO:0000256" key="3">
    <source>
        <dbReference type="ARBA" id="ARBA00022989"/>
    </source>
</evidence>
<gene>
    <name evidence="7" type="ORF">ADICEAN_03931</name>
</gene>